<dbReference type="PANTHER" id="PTHR30619:SF1">
    <property type="entry name" value="RECOMBINATION PROTEIN 2"/>
    <property type="match status" value="1"/>
</dbReference>
<dbReference type="RefSeq" id="WP_162817883.1">
    <property type="nucleotide sequence ID" value="NZ_CP139960.1"/>
</dbReference>
<evidence type="ECO:0000259" key="1">
    <source>
        <dbReference type="Pfam" id="PF00753"/>
    </source>
</evidence>
<sequence>MSSFKYAAKNAAPIYESVVNDKGKKIINKILMGTYVTILEQQGNWYRVATAGPDGWIHSDNLTDYMGLKIFFLDVGQGDGVLIETGKYRLLIDAGPDNSMHSYLTKWQFRYLLDSDKKIHIDYVIISHFDTDHYKGLIKILDDNNFTFGTLIHPGILKFATKDNPYTTGLGNTIKHSGKTILTHVFDDLLNINEPHPFNRDTSNFMEALHKAHSEGRITATQRYEQGSSILNTTVEGKPFNIEVLAPFTENTPNGKGFMYWKDVGKTINGHSLVIKLYFGNRTVLLGGDLNTLSQEYLINQYGNDHPFEVDVAKSCHHGASDFTEKFMQLVNPYATVISSGDNEGYSHPRADAIGCAGKYSKSKRPLVYSTELARSTDINSNKILFGMINLRCNGSHIFMSQMKERKNDADLWDAYEIL</sequence>
<evidence type="ECO:0000313" key="4">
    <source>
        <dbReference type="Proteomes" id="UP001325680"/>
    </source>
</evidence>
<name>A0ABZ0W6D2_9BACT</name>
<dbReference type="Pfam" id="PF08239">
    <property type="entry name" value="SH3_3"/>
    <property type="match status" value="1"/>
</dbReference>
<dbReference type="InterPro" id="IPR001279">
    <property type="entry name" value="Metallo-B-lactamas"/>
</dbReference>
<evidence type="ECO:0000313" key="3">
    <source>
        <dbReference type="EMBL" id="WQD38499.1"/>
    </source>
</evidence>
<organism evidence="3 4">
    <name type="scientific">Niabella yanshanensis</name>
    <dbReference type="NCBI Taxonomy" id="577386"/>
    <lineage>
        <taxon>Bacteria</taxon>
        <taxon>Pseudomonadati</taxon>
        <taxon>Bacteroidota</taxon>
        <taxon>Chitinophagia</taxon>
        <taxon>Chitinophagales</taxon>
        <taxon>Chitinophagaceae</taxon>
        <taxon>Niabella</taxon>
    </lineage>
</organism>
<dbReference type="InterPro" id="IPR003646">
    <property type="entry name" value="SH3-like_bac-type"/>
</dbReference>
<dbReference type="EMBL" id="CP139960">
    <property type="protein sequence ID" value="WQD38499.1"/>
    <property type="molecule type" value="Genomic_DNA"/>
</dbReference>
<dbReference type="InterPro" id="IPR052159">
    <property type="entry name" value="Competence_DNA_uptake"/>
</dbReference>
<feature type="domain" description="Metallo-beta-lactamase" evidence="1">
    <location>
        <begin position="74"/>
        <end position="143"/>
    </location>
</feature>
<dbReference type="PANTHER" id="PTHR30619">
    <property type="entry name" value="DNA INTERNALIZATION/COMPETENCE PROTEIN COMEC/REC2"/>
    <property type="match status" value="1"/>
</dbReference>
<accession>A0ABZ0W6D2</accession>
<keyword evidence="4" id="KW-1185">Reference proteome</keyword>
<proteinExistence type="predicted"/>
<dbReference type="Gene3D" id="2.30.30.40">
    <property type="entry name" value="SH3 Domains"/>
    <property type="match status" value="1"/>
</dbReference>
<dbReference type="SUPFAM" id="SSF56281">
    <property type="entry name" value="Metallo-hydrolase/oxidoreductase"/>
    <property type="match status" value="1"/>
</dbReference>
<feature type="domain" description="SH3b" evidence="2">
    <location>
        <begin position="25"/>
        <end position="62"/>
    </location>
</feature>
<dbReference type="Proteomes" id="UP001325680">
    <property type="component" value="Chromosome"/>
</dbReference>
<dbReference type="Gene3D" id="3.60.15.10">
    <property type="entry name" value="Ribonuclease Z/Hydroxyacylglutathione hydrolase-like"/>
    <property type="match status" value="1"/>
</dbReference>
<protein>
    <submittedName>
        <fullName evidence="3">SH3 domain-containing protein</fullName>
    </submittedName>
</protein>
<dbReference type="InterPro" id="IPR036866">
    <property type="entry name" value="RibonucZ/Hydroxyglut_hydro"/>
</dbReference>
<reference evidence="3 4" key="1">
    <citation type="submission" date="2023-12" db="EMBL/GenBank/DDBJ databases">
        <title>Genome sequencing and assembly of bacterial species from a model synthetic community.</title>
        <authorList>
            <person name="Hogle S.L."/>
        </authorList>
    </citation>
    <scope>NUCLEOTIDE SEQUENCE [LARGE SCALE GENOMIC DNA]</scope>
    <source>
        <strain evidence="3 4">HAMBI_3031</strain>
    </source>
</reference>
<dbReference type="Pfam" id="PF00753">
    <property type="entry name" value="Lactamase_B"/>
    <property type="match status" value="1"/>
</dbReference>
<evidence type="ECO:0000259" key="2">
    <source>
        <dbReference type="Pfam" id="PF08239"/>
    </source>
</evidence>
<gene>
    <name evidence="3" type="ORF">U0035_22765</name>
</gene>